<evidence type="ECO:0008006" key="5">
    <source>
        <dbReference type="Google" id="ProtNLM"/>
    </source>
</evidence>
<dbReference type="AlphaFoldDB" id="A0A9E4TQ27"/>
<dbReference type="Pfam" id="PF03480">
    <property type="entry name" value="DctP"/>
    <property type="match status" value="1"/>
</dbReference>
<dbReference type="InterPro" id="IPR018389">
    <property type="entry name" value="DctP_fam"/>
</dbReference>
<evidence type="ECO:0000313" key="3">
    <source>
        <dbReference type="EMBL" id="MCG7976599.1"/>
    </source>
</evidence>
<reference evidence="3" key="1">
    <citation type="journal article" date="2021" name="Proc. Natl. Acad. Sci. U.S.A.">
        <title>Global biogeography of chemosynthetic symbionts reveals both localized and globally distributed symbiont groups. .</title>
        <authorList>
            <person name="Osvatic J.T."/>
            <person name="Wilkins L.G.E."/>
            <person name="Leibrecht L."/>
            <person name="Leray M."/>
            <person name="Zauner S."/>
            <person name="Polzin J."/>
            <person name="Camacho Y."/>
            <person name="Gros O."/>
            <person name="van Gils J.A."/>
            <person name="Eisen J.A."/>
            <person name="Petersen J.M."/>
            <person name="Yuen B."/>
        </authorList>
    </citation>
    <scope>NUCLEOTIDE SEQUENCE</scope>
    <source>
        <strain evidence="3">MAGclacostrist055</strain>
    </source>
</reference>
<accession>A0A9E4TQ27</accession>
<evidence type="ECO:0000256" key="2">
    <source>
        <dbReference type="SAM" id="SignalP"/>
    </source>
</evidence>
<feature type="chain" id="PRO_5039328215" description="C4-dicarboxylate ABC transporter" evidence="2">
    <location>
        <begin position="26"/>
        <end position="111"/>
    </location>
</feature>
<sequence length="111" mass="11731">MSRRLLSIWTVAALSLVLVSSPAVAAKKVLLKVPVWFGTHLTGLGSTPKWLAEHVNDASGGTVKIKIYEPGKLIPPKEILEAVSKGQVNAGWTTPAYNTGLIGEKGAIFPA</sequence>
<evidence type="ECO:0000313" key="4">
    <source>
        <dbReference type="Proteomes" id="UP000886674"/>
    </source>
</evidence>
<dbReference type="InterPro" id="IPR038404">
    <property type="entry name" value="TRAP_DctP_sf"/>
</dbReference>
<gene>
    <name evidence="3" type="ORF">JAY77_00445</name>
</gene>
<proteinExistence type="predicted"/>
<evidence type="ECO:0000256" key="1">
    <source>
        <dbReference type="ARBA" id="ARBA00022729"/>
    </source>
</evidence>
<protein>
    <recommendedName>
        <fullName evidence="5">C4-dicarboxylate ABC transporter</fullName>
    </recommendedName>
</protein>
<keyword evidence="1 2" id="KW-0732">Signal</keyword>
<dbReference type="EMBL" id="JAEPCR010000001">
    <property type="protein sequence ID" value="MCG7976599.1"/>
    <property type="molecule type" value="Genomic_DNA"/>
</dbReference>
<dbReference type="GO" id="GO:0055085">
    <property type="term" value="P:transmembrane transport"/>
    <property type="evidence" value="ECO:0007669"/>
    <property type="project" value="InterPro"/>
</dbReference>
<comment type="caution">
    <text evidence="3">The sequence shown here is derived from an EMBL/GenBank/DDBJ whole genome shotgun (WGS) entry which is preliminary data.</text>
</comment>
<dbReference type="Proteomes" id="UP000886674">
    <property type="component" value="Unassembled WGS sequence"/>
</dbReference>
<organism evidence="3 4">
    <name type="scientific">Candidatus Thiodiazotropha taylori</name>
    <dbReference type="NCBI Taxonomy" id="2792791"/>
    <lineage>
        <taxon>Bacteria</taxon>
        <taxon>Pseudomonadati</taxon>
        <taxon>Pseudomonadota</taxon>
        <taxon>Gammaproteobacteria</taxon>
        <taxon>Chromatiales</taxon>
        <taxon>Sedimenticolaceae</taxon>
        <taxon>Candidatus Thiodiazotropha</taxon>
    </lineage>
</organism>
<name>A0A9E4TQ27_9GAMM</name>
<dbReference type="Gene3D" id="3.40.190.170">
    <property type="entry name" value="Bacterial extracellular solute-binding protein, family 7"/>
    <property type="match status" value="1"/>
</dbReference>
<feature type="signal peptide" evidence="2">
    <location>
        <begin position="1"/>
        <end position="25"/>
    </location>
</feature>